<evidence type="ECO:0000259" key="10">
    <source>
        <dbReference type="Pfam" id="PF00696"/>
    </source>
</evidence>
<feature type="domain" description="Aspartate/glutamate/uridylate kinase" evidence="10">
    <location>
        <begin position="5"/>
        <end position="278"/>
    </location>
</feature>
<dbReference type="Pfam" id="PF00696">
    <property type="entry name" value="AA_kinase"/>
    <property type="match status" value="1"/>
</dbReference>
<feature type="domain" description="Aspartokinase ACT" evidence="11">
    <location>
        <begin position="390"/>
        <end position="447"/>
    </location>
</feature>
<organism evidence="12 13">
    <name type="scientific">Seminibacterium arietis</name>
    <dbReference type="NCBI Taxonomy" id="1173502"/>
    <lineage>
        <taxon>Bacteria</taxon>
        <taxon>Pseudomonadati</taxon>
        <taxon>Pseudomonadota</taxon>
        <taxon>Gammaproteobacteria</taxon>
        <taxon>Pasteurellales</taxon>
        <taxon>Pasteurellaceae</taxon>
        <taxon>Seminibacterium</taxon>
    </lineage>
</organism>
<dbReference type="SUPFAM" id="SSF55021">
    <property type="entry name" value="ACT-like"/>
    <property type="match status" value="2"/>
</dbReference>
<evidence type="ECO:0000259" key="11">
    <source>
        <dbReference type="Pfam" id="PF22468"/>
    </source>
</evidence>
<dbReference type="InterPro" id="IPR001341">
    <property type="entry name" value="Asp_kinase"/>
</dbReference>
<keyword evidence="5 8" id="KW-0418">Kinase</keyword>
<sequence>MLNFSVAKFGGTSVANHEAMTACANIVIADPDTRVVVLSASAGVTNLLVALANGQSSEERIRLLSEIRQIQENILSQLKDESQVRSEIEKILAHIAQLAEQATTNSTEELSDALISQGEMMSSLLFVQVLKELNVDAQWVDVRTVVATDSHFGKAMPNDEQTQIQSDALLAPLVQQGKLIVTQGFIGRDPQGRTTTLGRGGSDYSAALLAEVLKAKNVLIWTDVAGIYTTDPRIVPTAWRIDSMSFSEAAEMATFGAKVLHPSTLLPAVRSNLPVYVGSSKDPQAGGTWVTREPQQRPQFRAVALRRDQTLLTLSNPSMVHAQGFLAQIFQTIADHKISVDMVITSEASVALTLDKTGSASSGTELLSTELLAQLNEIAQVKVDTGLSLVTLIGNELHKSEGVVKTIFDTLESYSIRMISYGASTNSICMLVNSNQANAVVNTLHKNLFE</sequence>
<dbReference type="InterPro" id="IPR054352">
    <property type="entry name" value="ACT_Aspartokinase"/>
</dbReference>
<dbReference type="EC" id="2.7.2.4" evidence="8"/>
<dbReference type="EMBL" id="JBHTJN010000010">
    <property type="protein sequence ID" value="MFD0966323.1"/>
    <property type="molecule type" value="Genomic_DNA"/>
</dbReference>
<comment type="caution">
    <text evidence="12">The sequence shown here is derived from an EMBL/GenBank/DDBJ whole genome shotgun (WGS) entry which is preliminary data.</text>
</comment>
<reference evidence="13" key="1">
    <citation type="journal article" date="2019" name="Int. J. Syst. Evol. Microbiol.">
        <title>The Global Catalogue of Microorganisms (GCM) 10K type strain sequencing project: providing services to taxonomists for standard genome sequencing and annotation.</title>
        <authorList>
            <consortium name="The Broad Institute Genomics Platform"/>
            <consortium name="The Broad Institute Genome Sequencing Center for Infectious Disease"/>
            <person name="Wu L."/>
            <person name="Ma J."/>
        </authorList>
    </citation>
    <scope>NUCLEOTIDE SEQUENCE [LARGE SCALE GENOMIC DNA]</scope>
    <source>
        <strain evidence="13">CCUG 61707</strain>
    </source>
</reference>
<comment type="pathway">
    <text evidence="1 9">Amino-acid biosynthesis; L-lysine biosynthesis via DAP pathway; (S)-tetrahydrodipicolinate from L-aspartate: step 1/4.</text>
</comment>
<keyword evidence="3 8" id="KW-0808">Transferase</keyword>
<dbReference type="Proteomes" id="UP001596996">
    <property type="component" value="Unassembled WGS sequence"/>
</dbReference>
<dbReference type="InterPro" id="IPR018042">
    <property type="entry name" value="Aspartate_kinase_CS"/>
</dbReference>
<dbReference type="InterPro" id="IPR042199">
    <property type="entry name" value="AsparK_Bifunc_asparK/hSer_DH"/>
</dbReference>
<comment type="pathway">
    <text evidence="9">Amino-acid biosynthesis; L-threonine biosynthesis; L-threonine from L-aspartate: step 1/5.</text>
</comment>
<dbReference type="InterPro" id="IPR036393">
    <property type="entry name" value="AceGlu_kinase-like_sf"/>
</dbReference>
<name>A0ABW3I8Z6_9PAST</name>
<keyword evidence="6" id="KW-0067">ATP-binding</keyword>
<evidence type="ECO:0000256" key="1">
    <source>
        <dbReference type="ARBA" id="ARBA00004766"/>
    </source>
</evidence>
<dbReference type="PANTHER" id="PTHR21499">
    <property type="entry name" value="ASPARTATE KINASE"/>
    <property type="match status" value="1"/>
</dbReference>
<dbReference type="RefSeq" id="WP_380820350.1">
    <property type="nucleotide sequence ID" value="NZ_JBHTJN010000010.1"/>
</dbReference>
<dbReference type="InterPro" id="IPR045865">
    <property type="entry name" value="ACT-like_dom_sf"/>
</dbReference>
<dbReference type="Gene3D" id="3.40.1160.10">
    <property type="entry name" value="Acetylglutamate kinase-like"/>
    <property type="match status" value="1"/>
</dbReference>
<dbReference type="NCBIfam" id="TIGR00656">
    <property type="entry name" value="asp_kin_monofn"/>
    <property type="match status" value="1"/>
</dbReference>
<evidence type="ECO:0000256" key="3">
    <source>
        <dbReference type="ARBA" id="ARBA00022679"/>
    </source>
</evidence>
<dbReference type="PROSITE" id="PS00324">
    <property type="entry name" value="ASPARTOKINASE"/>
    <property type="match status" value="1"/>
</dbReference>
<evidence type="ECO:0000313" key="12">
    <source>
        <dbReference type="EMBL" id="MFD0966323.1"/>
    </source>
</evidence>
<accession>A0ABW3I8Z6</accession>
<dbReference type="SUPFAM" id="SSF53633">
    <property type="entry name" value="Carbamate kinase-like"/>
    <property type="match status" value="1"/>
</dbReference>
<evidence type="ECO:0000256" key="2">
    <source>
        <dbReference type="ARBA" id="ARBA00010122"/>
    </source>
</evidence>
<evidence type="ECO:0000256" key="8">
    <source>
        <dbReference type="RuleBase" id="RU003448"/>
    </source>
</evidence>
<dbReference type="InterPro" id="IPR001048">
    <property type="entry name" value="Asp/Glu/Uridylate_kinase"/>
</dbReference>
<evidence type="ECO:0000256" key="9">
    <source>
        <dbReference type="RuleBase" id="RU004249"/>
    </source>
</evidence>
<dbReference type="NCBIfam" id="NF006570">
    <property type="entry name" value="PRK09084.1"/>
    <property type="match status" value="1"/>
</dbReference>
<dbReference type="InterPro" id="IPR005260">
    <property type="entry name" value="Asp_kin_monofn"/>
</dbReference>
<gene>
    <name evidence="12" type="primary">lysC</name>
    <name evidence="12" type="ORF">ACFQ02_05600</name>
</gene>
<evidence type="ECO:0000256" key="6">
    <source>
        <dbReference type="ARBA" id="ARBA00022840"/>
    </source>
</evidence>
<comment type="similarity">
    <text evidence="2 8">Belongs to the aspartokinase family.</text>
</comment>
<dbReference type="PIRSF" id="PIRSF000726">
    <property type="entry name" value="Asp_kin"/>
    <property type="match status" value="1"/>
</dbReference>
<dbReference type="NCBIfam" id="TIGR00657">
    <property type="entry name" value="asp_kinases"/>
    <property type="match status" value="1"/>
</dbReference>
<dbReference type="Gene3D" id="1.20.120.1320">
    <property type="entry name" value="Aspartokinase, catalytic domain"/>
    <property type="match status" value="1"/>
</dbReference>
<dbReference type="Gene3D" id="3.30.70.260">
    <property type="match status" value="2"/>
</dbReference>
<dbReference type="PANTHER" id="PTHR21499:SF59">
    <property type="entry name" value="ASPARTOKINASE"/>
    <property type="match status" value="1"/>
</dbReference>
<evidence type="ECO:0000313" key="13">
    <source>
        <dbReference type="Proteomes" id="UP001596996"/>
    </source>
</evidence>
<comment type="catalytic activity">
    <reaction evidence="7 8">
        <text>L-aspartate + ATP = 4-phospho-L-aspartate + ADP</text>
        <dbReference type="Rhea" id="RHEA:23776"/>
        <dbReference type="ChEBI" id="CHEBI:29991"/>
        <dbReference type="ChEBI" id="CHEBI:30616"/>
        <dbReference type="ChEBI" id="CHEBI:57535"/>
        <dbReference type="ChEBI" id="CHEBI:456216"/>
        <dbReference type="EC" id="2.7.2.4"/>
    </reaction>
</comment>
<evidence type="ECO:0000256" key="4">
    <source>
        <dbReference type="ARBA" id="ARBA00022741"/>
    </source>
</evidence>
<evidence type="ECO:0000256" key="5">
    <source>
        <dbReference type="ARBA" id="ARBA00022777"/>
    </source>
</evidence>
<comment type="pathway">
    <text evidence="9">Amino-acid biosynthesis; L-methionine biosynthesis via de novo pathway; L-homoserine from L-aspartate: step 1/3.</text>
</comment>
<keyword evidence="4" id="KW-0547">Nucleotide-binding</keyword>
<protein>
    <recommendedName>
        <fullName evidence="8">Aspartokinase</fullName>
        <ecNumber evidence="8">2.7.2.4</ecNumber>
    </recommendedName>
</protein>
<evidence type="ECO:0000256" key="7">
    <source>
        <dbReference type="ARBA" id="ARBA00047872"/>
    </source>
</evidence>
<proteinExistence type="inferred from homology"/>
<keyword evidence="13" id="KW-1185">Reference proteome</keyword>
<keyword evidence="9" id="KW-0028">Amino-acid biosynthesis</keyword>
<dbReference type="Pfam" id="PF22468">
    <property type="entry name" value="ACT_9"/>
    <property type="match status" value="1"/>
</dbReference>
<dbReference type="GO" id="GO:0004072">
    <property type="term" value="F:aspartate kinase activity"/>
    <property type="evidence" value="ECO:0007669"/>
    <property type="project" value="UniProtKB-EC"/>
</dbReference>